<dbReference type="GO" id="GO:0046872">
    <property type="term" value="F:metal ion binding"/>
    <property type="evidence" value="ECO:0007669"/>
    <property type="project" value="UniProtKB-KW"/>
</dbReference>
<feature type="region of interest" description="Disordered" evidence="4">
    <location>
        <begin position="1"/>
        <end position="21"/>
    </location>
</feature>
<protein>
    <recommendedName>
        <fullName evidence="5">Non-haem dioxygenase N-terminal domain-containing protein</fullName>
    </recommendedName>
</protein>
<evidence type="ECO:0000256" key="3">
    <source>
        <dbReference type="ARBA" id="ARBA00023004"/>
    </source>
</evidence>
<evidence type="ECO:0000313" key="7">
    <source>
        <dbReference type="Proteomes" id="UP001386955"/>
    </source>
</evidence>
<evidence type="ECO:0000313" key="6">
    <source>
        <dbReference type="EMBL" id="KAK7410713.1"/>
    </source>
</evidence>
<dbReference type="Pfam" id="PF14226">
    <property type="entry name" value="DIOX_N"/>
    <property type="match status" value="1"/>
</dbReference>
<gene>
    <name evidence="6" type="ORF">VNO78_01722</name>
</gene>
<name>A0AAN9T1V9_PSOTE</name>
<dbReference type="InterPro" id="IPR050295">
    <property type="entry name" value="Plant_2OG-oxidoreductases"/>
</dbReference>
<feature type="compositionally biased region" description="Polar residues" evidence="4">
    <location>
        <begin position="1"/>
        <end position="11"/>
    </location>
</feature>
<dbReference type="SUPFAM" id="SSF51197">
    <property type="entry name" value="Clavaminate synthase-like"/>
    <property type="match status" value="1"/>
</dbReference>
<reference evidence="6 7" key="1">
    <citation type="submission" date="2024-01" db="EMBL/GenBank/DDBJ databases">
        <title>The genomes of 5 underutilized Papilionoideae crops provide insights into root nodulation and disease resistanc.</title>
        <authorList>
            <person name="Jiang F."/>
        </authorList>
    </citation>
    <scope>NUCLEOTIDE SEQUENCE [LARGE SCALE GENOMIC DNA]</scope>
    <source>
        <strain evidence="6">DUOXIRENSHENG_FW03</strain>
        <tissue evidence="6">Leaves</tissue>
    </source>
</reference>
<dbReference type="Proteomes" id="UP001386955">
    <property type="component" value="Unassembled WGS sequence"/>
</dbReference>
<dbReference type="Gene3D" id="2.60.120.330">
    <property type="entry name" value="B-lactam Antibiotic, Isopenicillin N Synthase, Chain"/>
    <property type="match status" value="2"/>
</dbReference>
<accession>A0AAN9T1V9</accession>
<keyword evidence="1" id="KW-0479">Metal-binding</keyword>
<organism evidence="6 7">
    <name type="scientific">Psophocarpus tetragonolobus</name>
    <name type="common">Winged bean</name>
    <name type="synonym">Dolichos tetragonolobus</name>
    <dbReference type="NCBI Taxonomy" id="3891"/>
    <lineage>
        <taxon>Eukaryota</taxon>
        <taxon>Viridiplantae</taxon>
        <taxon>Streptophyta</taxon>
        <taxon>Embryophyta</taxon>
        <taxon>Tracheophyta</taxon>
        <taxon>Spermatophyta</taxon>
        <taxon>Magnoliopsida</taxon>
        <taxon>eudicotyledons</taxon>
        <taxon>Gunneridae</taxon>
        <taxon>Pentapetalae</taxon>
        <taxon>rosids</taxon>
        <taxon>fabids</taxon>
        <taxon>Fabales</taxon>
        <taxon>Fabaceae</taxon>
        <taxon>Papilionoideae</taxon>
        <taxon>50 kb inversion clade</taxon>
        <taxon>NPAAA clade</taxon>
        <taxon>indigoferoid/millettioid clade</taxon>
        <taxon>Phaseoleae</taxon>
        <taxon>Psophocarpus</taxon>
    </lineage>
</organism>
<sequence length="284" mass="32317">MASSATISSSEPEPPKVDASKISSVKVFEESNGPSLIPPTYHSIPELQDDVADELAASIPVIDLSLLTSHLPQIHANSGRPVQSGLTNHEIPEKLMEEVMNKSREFHDLPMDEKEKFGEAEKVQYWRDYLKVITFPEFKFPNNPPGYREVAYDYSQKIQRCGKEVARRNISELGADLAQGMLPHSDHCSHRMELEGFKLSTVVSNGRYESVLHRAMLNNRETRMSLVVANGPALDKEIRSAPELLEKEKPLFRRFKYEDYFKVQQRTRFADKSGLDEIRVSVQQ</sequence>
<evidence type="ECO:0000259" key="5">
    <source>
        <dbReference type="Pfam" id="PF14226"/>
    </source>
</evidence>
<evidence type="ECO:0000256" key="4">
    <source>
        <dbReference type="SAM" id="MobiDB-lite"/>
    </source>
</evidence>
<dbReference type="InterPro" id="IPR026992">
    <property type="entry name" value="DIOX_N"/>
</dbReference>
<keyword evidence="7" id="KW-1185">Reference proteome</keyword>
<dbReference type="PANTHER" id="PTHR47991">
    <property type="entry name" value="OXOGLUTARATE/IRON-DEPENDENT DIOXYGENASE"/>
    <property type="match status" value="1"/>
</dbReference>
<comment type="caution">
    <text evidence="6">The sequence shown here is derived from an EMBL/GenBank/DDBJ whole genome shotgun (WGS) entry which is preliminary data.</text>
</comment>
<evidence type="ECO:0000256" key="1">
    <source>
        <dbReference type="ARBA" id="ARBA00022723"/>
    </source>
</evidence>
<dbReference type="InterPro" id="IPR027443">
    <property type="entry name" value="IPNS-like_sf"/>
</dbReference>
<keyword evidence="2" id="KW-0847">Vitamin C</keyword>
<feature type="domain" description="Non-haem dioxygenase N-terminal" evidence="5">
    <location>
        <begin position="85"/>
        <end position="129"/>
    </location>
</feature>
<proteinExistence type="predicted"/>
<evidence type="ECO:0000256" key="2">
    <source>
        <dbReference type="ARBA" id="ARBA00022896"/>
    </source>
</evidence>
<keyword evidence="3" id="KW-0408">Iron</keyword>
<dbReference type="GO" id="GO:0031418">
    <property type="term" value="F:L-ascorbic acid binding"/>
    <property type="evidence" value="ECO:0007669"/>
    <property type="project" value="UniProtKB-KW"/>
</dbReference>
<dbReference type="EMBL" id="JAYMYS010000001">
    <property type="protein sequence ID" value="KAK7410713.1"/>
    <property type="molecule type" value="Genomic_DNA"/>
</dbReference>
<dbReference type="AlphaFoldDB" id="A0AAN9T1V9"/>